<reference evidence="2" key="1">
    <citation type="submission" date="2020-10" db="EMBL/GenBank/DDBJ databases">
        <authorList>
            <person name="Gilroy R."/>
        </authorList>
    </citation>
    <scope>NUCLEOTIDE SEQUENCE</scope>
    <source>
        <strain evidence="2">ChiGjej1B1-24693</strain>
    </source>
</reference>
<dbReference type="InterPro" id="IPR029068">
    <property type="entry name" value="Glyas_Bleomycin-R_OHBP_Dase"/>
</dbReference>
<evidence type="ECO:0000256" key="1">
    <source>
        <dbReference type="SAM" id="MobiDB-lite"/>
    </source>
</evidence>
<protein>
    <recommendedName>
        <fullName evidence="4">VOC domain-containing protein</fullName>
    </recommendedName>
</protein>
<comment type="caution">
    <text evidence="2">The sequence shown here is derived from an EMBL/GenBank/DDBJ whole genome shotgun (WGS) entry which is preliminary data.</text>
</comment>
<reference evidence="2" key="2">
    <citation type="journal article" date="2021" name="PeerJ">
        <title>Extensive microbial diversity within the chicken gut microbiome revealed by metagenomics and culture.</title>
        <authorList>
            <person name="Gilroy R."/>
            <person name="Ravi A."/>
            <person name="Getino M."/>
            <person name="Pursley I."/>
            <person name="Horton D.L."/>
            <person name="Alikhan N.F."/>
            <person name="Baker D."/>
            <person name="Gharbi K."/>
            <person name="Hall N."/>
            <person name="Watson M."/>
            <person name="Adriaenssens E.M."/>
            <person name="Foster-Nyarko E."/>
            <person name="Jarju S."/>
            <person name="Secka A."/>
            <person name="Antonio M."/>
            <person name="Oren A."/>
            <person name="Chaudhuri R.R."/>
            <person name="La Ragione R."/>
            <person name="Hildebrand F."/>
            <person name="Pallen M.J."/>
        </authorList>
    </citation>
    <scope>NUCLEOTIDE SEQUENCE</scope>
    <source>
        <strain evidence="2">ChiGjej1B1-24693</strain>
    </source>
</reference>
<evidence type="ECO:0000313" key="3">
    <source>
        <dbReference type="Proteomes" id="UP000886842"/>
    </source>
</evidence>
<evidence type="ECO:0000313" key="2">
    <source>
        <dbReference type="EMBL" id="HIT76167.1"/>
    </source>
</evidence>
<dbReference type="Proteomes" id="UP000886842">
    <property type="component" value="Unassembled WGS sequence"/>
</dbReference>
<sequence length="48" mass="4868">MHSASGSDEVTARLRAAGIDHGEPTAGGDGRIMPVTDPDGNQLVFCGT</sequence>
<proteinExistence type="predicted"/>
<organism evidence="2 3">
    <name type="scientific">Candidatus Avipropionibacterium avicola</name>
    <dbReference type="NCBI Taxonomy" id="2840701"/>
    <lineage>
        <taxon>Bacteria</taxon>
        <taxon>Bacillati</taxon>
        <taxon>Actinomycetota</taxon>
        <taxon>Actinomycetes</taxon>
        <taxon>Propionibacteriales</taxon>
        <taxon>Propionibacteriaceae</taxon>
        <taxon>Propionibacteriaceae incertae sedis</taxon>
        <taxon>Candidatus Avipropionibacterium</taxon>
    </lineage>
</organism>
<name>A0A9D1GZA3_9ACTN</name>
<gene>
    <name evidence="2" type="ORF">IAA98_11320</name>
</gene>
<dbReference type="SUPFAM" id="SSF54593">
    <property type="entry name" value="Glyoxalase/Bleomycin resistance protein/Dihydroxybiphenyl dioxygenase"/>
    <property type="match status" value="1"/>
</dbReference>
<evidence type="ECO:0008006" key="4">
    <source>
        <dbReference type="Google" id="ProtNLM"/>
    </source>
</evidence>
<dbReference type="EMBL" id="DVLP01000332">
    <property type="protein sequence ID" value="HIT76167.1"/>
    <property type="molecule type" value="Genomic_DNA"/>
</dbReference>
<dbReference type="Gene3D" id="3.10.180.10">
    <property type="entry name" value="2,3-Dihydroxybiphenyl 1,2-Dioxygenase, domain 1"/>
    <property type="match status" value="1"/>
</dbReference>
<dbReference type="AlphaFoldDB" id="A0A9D1GZA3"/>
<accession>A0A9D1GZA3</accession>
<feature type="region of interest" description="Disordered" evidence="1">
    <location>
        <begin position="17"/>
        <end position="41"/>
    </location>
</feature>